<keyword evidence="3" id="KW-1185">Reference proteome</keyword>
<dbReference type="Proteomes" id="UP000092555">
    <property type="component" value="Unassembled WGS sequence"/>
</dbReference>
<evidence type="ECO:0000313" key="3">
    <source>
        <dbReference type="Proteomes" id="UP000092555"/>
    </source>
</evidence>
<accession>A0A1A0HAG6</accession>
<keyword evidence="1" id="KW-0812">Transmembrane</keyword>
<keyword evidence="1" id="KW-1133">Transmembrane helix</keyword>
<organism evidence="2 3">
    <name type="scientific">Metschnikowia bicuspidata var. bicuspidata NRRL YB-4993</name>
    <dbReference type="NCBI Taxonomy" id="869754"/>
    <lineage>
        <taxon>Eukaryota</taxon>
        <taxon>Fungi</taxon>
        <taxon>Dikarya</taxon>
        <taxon>Ascomycota</taxon>
        <taxon>Saccharomycotina</taxon>
        <taxon>Pichiomycetes</taxon>
        <taxon>Metschnikowiaceae</taxon>
        <taxon>Metschnikowia</taxon>
    </lineage>
</organism>
<gene>
    <name evidence="2" type="ORF">METBIDRAFT_165171</name>
</gene>
<dbReference type="GeneID" id="30027629"/>
<keyword evidence="1" id="KW-0472">Membrane</keyword>
<feature type="transmembrane region" description="Helical" evidence="1">
    <location>
        <begin position="6"/>
        <end position="25"/>
    </location>
</feature>
<proteinExistence type="predicted"/>
<name>A0A1A0HAG6_9ASCO</name>
<comment type="caution">
    <text evidence="2">The sequence shown here is derived from an EMBL/GenBank/DDBJ whole genome shotgun (WGS) entry which is preliminary data.</text>
</comment>
<evidence type="ECO:0000256" key="1">
    <source>
        <dbReference type="SAM" id="Phobius"/>
    </source>
</evidence>
<dbReference type="RefSeq" id="XP_018711378.1">
    <property type="nucleotide sequence ID" value="XM_018854653.1"/>
</dbReference>
<reference evidence="2 3" key="1">
    <citation type="submission" date="2016-05" db="EMBL/GenBank/DDBJ databases">
        <title>Comparative genomics of biotechnologically important yeasts.</title>
        <authorList>
            <consortium name="DOE Joint Genome Institute"/>
            <person name="Riley R."/>
            <person name="Haridas S."/>
            <person name="Wolfe K.H."/>
            <person name="Lopes M.R."/>
            <person name="Hittinger C.T."/>
            <person name="Goker M."/>
            <person name="Salamov A."/>
            <person name="Wisecaver J."/>
            <person name="Long T.M."/>
            <person name="Aerts A.L."/>
            <person name="Barry K."/>
            <person name="Choi C."/>
            <person name="Clum A."/>
            <person name="Coughlan A.Y."/>
            <person name="Deshpande S."/>
            <person name="Douglass A.P."/>
            <person name="Hanson S.J."/>
            <person name="Klenk H.-P."/>
            <person name="LaButti K."/>
            <person name="Lapidus A."/>
            <person name="Lindquist E."/>
            <person name="Lipzen A."/>
            <person name="Meier-kolthoff J.P."/>
            <person name="Ohm R.A."/>
            <person name="Otillar R.P."/>
            <person name="Pangilinan J."/>
            <person name="Peng Y."/>
            <person name="Rokas A."/>
            <person name="Rosa C.A."/>
            <person name="Scheuner C."/>
            <person name="Sibirny A.A."/>
            <person name="Slot J.C."/>
            <person name="Stielow J.B."/>
            <person name="Sun H."/>
            <person name="Kurtzman C.P."/>
            <person name="Blackwell M."/>
            <person name="Grigoriev I.V."/>
            <person name="Jeffries T.W."/>
        </authorList>
    </citation>
    <scope>NUCLEOTIDE SEQUENCE [LARGE SCALE GENOMIC DNA]</scope>
    <source>
        <strain evidence="2 3">NRRL YB-4993</strain>
    </source>
</reference>
<dbReference type="EMBL" id="LXTC01000003">
    <property type="protein sequence ID" value="OBA20868.1"/>
    <property type="molecule type" value="Genomic_DNA"/>
</dbReference>
<evidence type="ECO:0000313" key="2">
    <source>
        <dbReference type="EMBL" id="OBA20868.1"/>
    </source>
</evidence>
<sequence length="161" mass="18273">MMVGNFWWFSSMSGACLSISIMGLGREMMSSVIGFQRAVFLQGRDLRMFWQLYSLIWLQVFFLENSKAPRKRAVLLVACLGTSPKWPGNISIMNQIRTHQLASHCFSEEENGLPAVEKLLPRNGPISSTIWERPDTAPSGDTQNMIIKLQLSIYIQRICCV</sequence>
<protein>
    <submittedName>
        <fullName evidence="2">Uncharacterized protein</fullName>
    </submittedName>
</protein>
<dbReference type="AlphaFoldDB" id="A0A1A0HAG6"/>
<feature type="transmembrane region" description="Helical" evidence="1">
    <location>
        <begin position="46"/>
        <end position="63"/>
    </location>
</feature>